<sequence>MPVRLALLICDTPNPGVLADHGDYLEIFTRFFQDSIPDKEIEFVIDGYDVVHKQEYPPADSEYDAVVITGSAAAAYDDIPWITRLISYINTLAKTKPAAKIIGHPEFLPNIVNKIIDVRGSSGSMDAGTVEGGRARAIRPDDGTGIIGRTIWKVIGVESTT</sequence>
<reference evidence="1" key="1">
    <citation type="submission" date="2021-10" db="EMBL/GenBank/DDBJ databases">
        <title>De novo Genome Assembly of Clathrus columnatus (Basidiomycota, Fungi) Using Illumina and Nanopore Sequence Data.</title>
        <authorList>
            <person name="Ogiso-Tanaka E."/>
            <person name="Itagaki H."/>
            <person name="Hosoya T."/>
            <person name="Hosaka K."/>
        </authorList>
    </citation>
    <scope>NUCLEOTIDE SEQUENCE</scope>
    <source>
        <strain evidence="1">MO-923</strain>
    </source>
</reference>
<comment type="caution">
    <text evidence="1">The sequence shown here is derived from an EMBL/GenBank/DDBJ whole genome shotgun (WGS) entry which is preliminary data.</text>
</comment>
<dbReference type="PANTHER" id="PTHR42695">
    <property type="entry name" value="GLUTAMINE AMIDOTRANSFERASE YLR126C-RELATED"/>
    <property type="match status" value="1"/>
</dbReference>
<gene>
    <name evidence="1" type="ORF">Clacol_007273</name>
</gene>
<organism evidence="1 2">
    <name type="scientific">Clathrus columnatus</name>
    <dbReference type="NCBI Taxonomy" id="1419009"/>
    <lineage>
        <taxon>Eukaryota</taxon>
        <taxon>Fungi</taxon>
        <taxon>Dikarya</taxon>
        <taxon>Basidiomycota</taxon>
        <taxon>Agaricomycotina</taxon>
        <taxon>Agaricomycetes</taxon>
        <taxon>Phallomycetidae</taxon>
        <taxon>Phallales</taxon>
        <taxon>Clathraceae</taxon>
        <taxon>Clathrus</taxon>
    </lineage>
</organism>
<dbReference type="GO" id="GO:0005634">
    <property type="term" value="C:nucleus"/>
    <property type="evidence" value="ECO:0007669"/>
    <property type="project" value="TreeGrafter"/>
</dbReference>
<dbReference type="Proteomes" id="UP001050691">
    <property type="component" value="Unassembled WGS sequence"/>
</dbReference>
<evidence type="ECO:0000313" key="1">
    <source>
        <dbReference type="EMBL" id="GJJ13024.1"/>
    </source>
</evidence>
<dbReference type="AlphaFoldDB" id="A0AAV5AIR4"/>
<dbReference type="GO" id="GO:0005829">
    <property type="term" value="C:cytosol"/>
    <property type="evidence" value="ECO:0007669"/>
    <property type="project" value="TreeGrafter"/>
</dbReference>
<dbReference type="SUPFAM" id="SSF52317">
    <property type="entry name" value="Class I glutamine amidotransferase-like"/>
    <property type="match status" value="1"/>
</dbReference>
<keyword evidence="2" id="KW-1185">Reference proteome</keyword>
<dbReference type="PANTHER" id="PTHR42695:SF5">
    <property type="entry name" value="GLUTAMINE AMIDOTRANSFERASE YLR126C-RELATED"/>
    <property type="match status" value="1"/>
</dbReference>
<dbReference type="EMBL" id="BPWL01000008">
    <property type="protein sequence ID" value="GJJ13024.1"/>
    <property type="molecule type" value="Genomic_DNA"/>
</dbReference>
<dbReference type="Gene3D" id="3.40.50.880">
    <property type="match status" value="1"/>
</dbReference>
<dbReference type="InterPro" id="IPR029062">
    <property type="entry name" value="Class_I_gatase-like"/>
</dbReference>
<protein>
    <recommendedName>
        <fullName evidence="3">DJ-1/PfpI domain-containing protein</fullName>
    </recommendedName>
</protein>
<dbReference type="InterPro" id="IPR044992">
    <property type="entry name" value="ChyE-like"/>
</dbReference>
<evidence type="ECO:0008006" key="3">
    <source>
        <dbReference type="Google" id="ProtNLM"/>
    </source>
</evidence>
<name>A0AAV5AIR4_9AGAM</name>
<proteinExistence type="predicted"/>
<accession>A0AAV5AIR4</accession>
<evidence type="ECO:0000313" key="2">
    <source>
        <dbReference type="Proteomes" id="UP001050691"/>
    </source>
</evidence>